<protein>
    <submittedName>
        <fullName evidence="1">Uncharacterized protein</fullName>
    </submittedName>
</protein>
<dbReference type="EMBL" id="CADEAL010001187">
    <property type="protein sequence ID" value="CAB1429932.1"/>
    <property type="molecule type" value="Genomic_DNA"/>
</dbReference>
<name>A0A9N7YK51_PLEPL</name>
<reference evidence="1" key="1">
    <citation type="submission" date="2020-03" db="EMBL/GenBank/DDBJ databases">
        <authorList>
            <person name="Weist P."/>
        </authorList>
    </citation>
    <scope>NUCLEOTIDE SEQUENCE</scope>
</reference>
<dbReference type="AlphaFoldDB" id="A0A9N7YK51"/>
<keyword evidence="2" id="KW-1185">Reference proteome</keyword>
<evidence type="ECO:0000313" key="1">
    <source>
        <dbReference type="EMBL" id="CAB1429932.1"/>
    </source>
</evidence>
<organism evidence="1 2">
    <name type="scientific">Pleuronectes platessa</name>
    <name type="common">European plaice</name>
    <dbReference type="NCBI Taxonomy" id="8262"/>
    <lineage>
        <taxon>Eukaryota</taxon>
        <taxon>Metazoa</taxon>
        <taxon>Chordata</taxon>
        <taxon>Craniata</taxon>
        <taxon>Vertebrata</taxon>
        <taxon>Euteleostomi</taxon>
        <taxon>Actinopterygii</taxon>
        <taxon>Neopterygii</taxon>
        <taxon>Teleostei</taxon>
        <taxon>Neoteleostei</taxon>
        <taxon>Acanthomorphata</taxon>
        <taxon>Carangaria</taxon>
        <taxon>Pleuronectiformes</taxon>
        <taxon>Pleuronectoidei</taxon>
        <taxon>Pleuronectidae</taxon>
        <taxon>Pleuronectes</taxon>
    </lineage>
</organism>
<accession>A0A9N7YK51</accession>
<sequence length="119" mass="12869">MKYLPAELVHRLCAACIQPLRTQHPPTGPAQKLHLGATVRTYPPPPTTPLIEAAHSASRGVGRTIDPAEMRVSQREAVSMSALPSSTVEGALRYHQAQHFAPSLHGKMGFSLGDELRGR</sequence>
<evidence type="ECO:0000313" key="2">
    <source>
        <dbReference type="Proteomes" id="UP001153269"/>
    </source>
</evidence>
<dbReference type="Proteomes" id="UP001153269">
    <property type="component" value="Unassembled WGS sequence"/>
</dbReference>
<gene>
    <name evidence="1" type="ORF">PLEPLA_LOCUS17912</name>
</gene>
<comment type="caution">
    <text evidence="1">The sequence shown here is derived from an EMBL/GenBank/DDBJ whole genome shotgun (WGS) entry which is preliminary data.</text>
</comment>
<proteinExistence type="predicted"/>